<gene>
    <name evidence="2" type="ORF">BN1204_056890</name>
    <name evidence="1" type="ORF">NCLIV_056890</name>
</gene>
<proteinExistence type="predicted"/>
<dbReference type="VEuPathDB" id="ToxoDB:NCLIV_056890"/>
<evidence type="ECO:0000313" key="2">
    <source>
        <dbReference type="EMBL" id="CEL69995.1"/>
    </source>
</evidence>
<name>F0VNG9_NEOCL</name>
<keyword evidence="3" id="KW-1185">Reference proteome</keyword>
<reference evidence="3" key="3">
    <citation type="journal article" date="2012" name="PLoS Pathog.">
        <title>Comparative genomics of the apicomplexan parasites Toxoplasma gondii and Neospora caninum: Coccidia differing in host range and transmission strategy.</title>
        <authorList>
            <person name="Reid A.J."/>
            <person name="Vermont S.J."/>
            <person name="Cotton J.A."/>
            <person name="Harris D."/>
            <person name="Hill-Cawthorne G.A."/>
            <person name="Konen-Waisman S."/>
            <person name="Latham S.M."/>
            <person name="Mourier T."/>
            <person name="Norton R."/>
            <person name="Quail M.A."/>
            <person name="Sanders M."/>
            <person name="Shanmugam D."/>
            <person name="Sohal A."/>
            <person name="Wasmuth J.D."/>
            <person name="Brunk B."/>
            <person name="Grigg M.E."/>
            <person name="Howard J.C."/>
            <person name="Parkinson J."/>
            <person name="Roos D.S."/>
            <person name="Trees A.J."/>
            <person name="Berriman M."/>
            <person name="Pain A."/>
            <person name="Wastling J.M."/>
        </authorList>
    </citation>
    <scope>NUCLEOTIDE SEQUENCE [LARGE SCALE GENOMIC DNA]</scope>
    <source>
        <strain evidence="3">Liverpool</strain>
    </source>
</reference>
<sequence>MKIRDVFAQWSTTLYAERMGRRTAIAAKRSVQALMSWWKEVVQRKRINPSKNIKSSKN</sequence>
<evidence type="ECO:0000313" key="1">
    <source>
        <dbReference type="EMBL" id="CBZ55265.1"/>
    </source>
</evidence>
<dbReference type="InParanoid" id="F0VNG9"/>
<dbReference type="GeneID" id="13440678"/>
<dbReference type="AlphaFoldDB" id="F0VNG9"/>
<dbReference type="Proteomes" id="UP000007494">
    <property type="component" value="Chromosome XI"/>
</dbReference>
<evidence type="ECO:0000313" key="3">
    <source>
        <dbReference type="Proteomes" id="UP000007494"/>
    </source>
</evidence>
<dbReference type="RefSeq" id="XP_003885293.1">
    <property type="nucleotide sequence ID" value="XM_003885244.1"/>
</dbReference>
<reference evidence="1" key="2">
    <citation type="submission" date="2011-03" db="EMBL/GenBank/DDBJ databases">
        <title>Comparative genomics and transcriptomics of Neospora caninum and Toxoplasma gondii.</title>
        <authorList>
            <person name="Reid A.J."/>
            <person name="Sohal A."/>
            <person name="Harris D."/>
            <person name="Quail M."/>
            <person name="Sanders M."/>
            <person name="Berriman M."/>
            <person name="Wastling J.M."/>
            <person name="Pain A."/>
        </authorList>
    </citation>
    <scope>NUCLEOTIDE SEQUENCE</scope>
    <source>
        <strain evidence="1">Liverpool</strain>
    </source>
</reference>
<organism evidence="1 3">
    <name type="scientific">Neospora caninum (strain Liverpool)</name>
    <dbReference type="NCBI Taxonomy" id="572307"/>
    <lineage>
        <taxon>Eukaryota</taxon>
        <taxon>Sar</taxon>
        <taxon>Alveolata</taxon>
        <taxon>Apicomplexa</taxon>
        <taxon>Conoidasida</taxon>
        <taxon>Coccidia</taxon>
        <taxon>Eucoccidiorida</taxon>
        <taxon>Eimeriorina</taxon>
        <taxon>Sarcocystidae</taxon>
        <taxon>Neospora</taxon>
    </lineage>
</organism>
<accession>F0VNG9</accession>
<reference evidence="2" key="4">
    <citation type="journal article" date="2015" name="PLoS ONE">
        <title>Comprehensive Evaluation of Toxoplasma gondii VEG and Neospora caninum LIV Genomes with Tachyzoite Stage Transcriptome and Proteome Defines Novel Transcript Features.</title>
        <authorList>
            <person name="Ramaprasad A."/>
            <person name="Mourier T."/>
            <person name="Naeem R."/>
            <person name="Malas T.B."/>
            <person name="Moussa E."/>
            <person name="Panigrahi A."/>
            <person name="Vermont S.J."/>
            <person name="Otto T.D."/>
            <person name="Wastling J."/>
            <person name="Pain A."/>
        </authorList>
    </citation>
    <scope>NUCLEOTIDE SEQUENCE</scope>
    <source>
        <strain evidence="2">Liverpool</strain>
    </source>
</reference>
<dbReference type="EMBL" id="LN714486">
    <property type="protein sequence ID" value="CEL69995.1"/>
    <property type="molecule type" value="Genomic_DNA"/>
</dbReference>
<reference evidence="1" key="1">
    <citation type="submission" date="2011-02" db="EMBL/GenBank/DDBJ databases">
        <authorList>
            <person name="Aslett M."/>
        </authorList>
    </citation>
    <scope>NUCLEOTIDE SEQUENCE</scope>
    <source>
        <strain evidence="1">Liverpool</strain>
    </source>
</reference>
<dbReference type="EMBL" id="FR823392">
    <property type="protein sequence ID" value="CBZ55265.1"/>
    <property type="molecule type" value="Genomic_DNA"/>
</dbReference>
<protein>
    <submittedName>
        <fullName evidence="1">Uncharacterized protein</fullName>
    </submittedName>
</protein>